<name>A0A9X4KYV4_9BACL</name>
<dbReference type="GO" id="GO:0000160">
    <property type="term" value="P:phosphorelay signal transduction system"/>
    <property type="evidence" value="ECO:0007669"/>
    <property type="project" value="InterPro"/>
</dbReference>
<evidence type="ECO:0000313" key="8">
    <source>
        <dbReference type="Proteomes" id="UP001153404"/>
    </source>
</evidence>
<dbReference type="Proteomes" id="UP001153404">
    <property type="component" value="Unassembled WGS sequence"/>
</dbReference>
<evidence type="ECO:0000256" key="3">
    <source>
        <dbReference type="ARBA" id="ARBA00023163"/>
    </source>
</evidence>
<evidence type="ECO:0000259" key="5">
    <source>
        <dbReference type="PROSITE" id="PS01124"/>
    </source>
</evidence>
<dbReference type="RefSeq" id="WP_277532770.1">
    <property type="nucleotide sequence ID" value="NZ_JAPDIA010000003.1"/>
</dbReference>
<dbReference type="CDD" id="cd17536">
    <property type="entry name" value="REC_YesN-like"/>
    <property type="match status" value="1"/>
</dbReference>
<feature type="domain" description="HTH araC/xylS-type" evidence="5">
    <location>
        <begin position="431"/>
        <end position="529"/>
    </location>
</feature>
<reference evidence="7" key="1">
    <citation type="submission" date="2022-10" db="EMBL/GenBank/DDBJ databases">
        <title>Comparative genomic analysis of Cohnella hashimotonis sp. nov., isolated from the International Space Station.</title>
        <authorList>
            <person name="Simpson A."/>
            <person name="Venkateswaran K."/>
        </authorList>
    </citation>
    <scope>NUCLEOTIDE SEQUENCE</scope>
    <source>
        <strain evidence="7">DSM 28161</strain>
    </source>
</reference>
<dbReference type="Gene3D" id="3.40.50.2300">
    <property type="match status" value="1"/>
</dbReference>
<dbReference type="Pfam" id="PF00072">
    <property type="entry name" value="Response_reg"/>
    <property type="match status" value="1"/>
</dbReference>
<dbReference type="PRINTS" id="PR00032">
    <property type="entry name" value="HTHARAC"/>
</dbReference>
<evidence type="ECO:0000256" key="1">
    <source>
        <dbReference type="ARBA" id="ARBA00023015"/>
    </source>
</evidence>
<dbReference type="PANTHER" id="PTHR43280">
    <property type="entry name" value="ARAC-FAMILY TRANSCRIPTIONAL REGULATOR"/>
    <property type="match status" value="1"/>
</dbReference>
<dbReference type="InterPro" id="IPR018062">
    <property type="entry name" value="HTH_AraC-typ_CS"/>
</dbReference>
<keyword evidence="3" id="KW-0804">Transcription</keyword>
<comment type="caution">
    <text evidence="7">The sequence shown here is derived from an EMBL/GenBank/DDBJ whole genome shotgun (WGS) entry which is preliminary data.</text>
</comment>
<dbReference type="EMBL" id="JAPDIA010000003">
    <property type="protein sequence ID" value="MDG0810759.1"/>
    <property type="molecule type" value="Genomic_DNA"/>
</dbReference>
<gene>
    <name evidence="7" type="ORF">OMP40_16305</name>
</gene>
<dbReference type="InterPro" id="IPR011006">
    <property type="entry name" value="CheY-like_superfamily"/>
</dbReference>
<dbReference type="AlphaFoldDB" id="A0A9X4KYV4"/>
<dbReference type="SUPFAM" id="SSF46689">
    <property type="entry name" value="Homeodomain-like"/>
    <property type="match status" value="2"/>
</dbReference>
<proteinExistence type="predicted"/>
<keyword evidence="1" id="KW-0805">Transcription regulation</keyword>
<dbReference type="GO" id="GO:0043565">
    <property type="term" value="F:sequence-specific DNA binding"/>
    <property type="evidence" value="ECO:0007669"/>
    <property type="project" value="InterPro"/>
</dbReference>
<dbReference type="PANTHER" id="PTHR43280:SF2">
    <property type="entry name" value="HTH-TYPE TRANSCRIPTIONAL REGULATOR EXSA"/>
    <property type="match status" value="1"/>
</dbReference>
<protein>
    <submittedName>
        <fullName evidence="7">Response regulator</fullName>
    </submittedName>
</protein>
<dbReference type="GO" id="GO:0003700">
    <property type="term" value="F:DNA-binding transcription factor activity"/>
    <property type="evidence" value="ECO:0007669"/>
    <property type="project" value="InterPro"/>
</dbReference>
<dbReference type="InterPro" id="IPR020449">
    <property type="entry name" value="Tscrpt_reg_AraC-type_HTH"/>
</dbReference>
<accession>A0A9X4KYV4</accession>
<dbReference type="InterPro" id="IPR001789">
    <property type="entry name" value="Sig_transdc_resp-reg_receiver"/>
</dbReference>
<dbReference type="Gene3D" id="1.10.10.60">
    <property type="entry name" value="Homeodomain-like"/>
    <property type="match status" value="2"/>
</dbReference>
<evidence type="ECO:0000313" key="7">
    <source>
        <dbReference type="EMBL" id="MDG0810759.1"/>
    </source>
</evidence>
<feature type="modified residue" description="4-aspartylphosphate" evidence="4">
    <location>
        <position position="54"/>
    </location>
</feature>
<dbReference type="SMART" id="SM00448">
    <property type="entry name" value="REC"/>
    <property type="match status" value="1"/>
</dbReference>
<keyword evidence="2" id="KW-0238">DNA-binding</keyword>
<sequence length="536" mass="59463">MTRLLIVDDEQIERDGLQAILRKGFPELDIAQAKNGKVAVEMAASLQPDLILMDIKMPGMNGLEAIEVISQAQPGIKFIMVTAYDTFEYARSAIKLGVKDYLLKPSKASEIVATVGKAISQIEEERRTAETSKRQEDTLRRVLPVIEADIVTQLLFDHVHEVHLDELVGLLGEGARSGPFAMCVLLPQGAEGLHGSIREKARQAGGGWVGAMYGRHIPVIAFRDPARSYRSQALALARDLLSVADAGMRGVAPSGADLPDSGLSGAGLPGSGGSFVGIGGVCDSLDQIRQSYQEALIASSDPTLPVRYRFYADTPALGMARDGISAKQWERQFFDRIRLGQWEQIEADVQELLRRSESEGADLLLGQQRALELLWLASRVLLEMGVETESPLFAVQARDYRQLRAETALLLARMRQAFETHQEQVRPDAIQQIKQYVYEHSHEDISLEAIGKRVGLSPFYVSKLFKEQLGVNYIDFLTECRIDKAKKLMGDPGRSLKEITFEVGYHDPNYFSKVFKKMCDVSPTEYRKTLLGKRGP</sequence>
<evidence type="ECO:0000259" key="6">
    <source>
        <dbReference type="PROSITE" id="PS50110"/>
    </source>
</evidence>
<keyword evidence="4" id="KW-0597">Phosphoprotein</keyword>
<dbReference type="PROSITE" id="PS00041">
    <property type="entry name" value="HTH_ARAC_FAMILY_1"/>
    <property type="match status" value="1"/>
</dbReference>
<dbReference type="PROSITE" id="PS01124">
    <property type="entry name" value="HTH_ARAC_FAMILY_2"/>
    <property type="match status" value="1"/>
</dbReference>
<dbReference type="InterPro" id="IPR018060">
    <property type="entry name" value="HTH_AraC"/>
</dbReference>
<keyword evidence="8" id="KW-1185">Reference proteome</keyword>
<feature type="domain" description="Response regulatory" evidence="6">
    <location>
        <begin position="3"/>
        <end position="119"/>
    </location>
</feature>
<dbReference type="Pfam" id="PF12833">
    <property type="entry name" value="HTH_18"/>
    <property type="match status" value="1"/>
</dbReference>
<dbReference type="SUPFAM" id="SSF52172">
    <property type="entry name" value="CheY-like"/>
    <property type="match status" value="1"/>
</dbReference>
<dbReference type="InterPro" id="IPR009057">
    <property type="entry name" value="Homeodomain-like_sf"/>
</dbReference>
<dbReference type="SMART" id="SM00342">
    <property type="entry name" value="HTH_ARAC"/>
    <property type="match status" value="1"/>
</dbReference>
<dbReference type="PROSITE" id="PS50110">
    <property type="entry name" value="RESPONSE_REGULATORY"/>
    <property type="match status" value="1"/>
</dbReference>
<organism evidence="7 8">
    <name type="scientific">Cohnella rhizosphaerae</name>
    <dbReference type="NCBI Taxonomy" id="1457232"/>
    <lineage>
        <taxon>Bacteria</taxon>
        <taxon>Bacillati</taxon>
        <taxon>Bacillota</taxon>
        <taxon>Bacilli</taxon>
        <taxon>Bacillales</taxon>
        <taxon>Paenibacillaceae</taxon>
        <taxon>Cohnella</taxon>
    </lineage>
</organism>
<evidence type="ECO:0000256" key="4">
    <source>
        <dbReference type="PROSITE-ProRule" id="PRU00169"/>
    </source>
</evidence>
<evidence type="ECO:0000256" key="2">
    <source>
        <dbReference type="ARBA" id="ARBA00023125"/>
    </source>
</evidence>